<keyword evidence="1" id="KW-0472">Membrane</keyword>
<organism evidence="2 3">
    <name type="scientific">Strigamia maritima</name>
    <name type="common">European centipede</name>
    <name type="synonym">Geophilus maritimus</name>
    <dbReference type="NCBI Taxonomy" id="126957"/>
    <lineage>
        <taxon>Eukaryota</taxon>
        <taxon>Metazoa</taxon>
        <taxon>Ecdysozoa</taxon>
        <taxon>Arthropoda</taxon>
        <taxon>Myriapoda</taxon>
        <taxon>Chilopoda</taxon>
        <taxon>Pleurostigmophora</taxon>
        <taxon>Geophilomorpha</taxon>
        <taxon>Linotaeniidae</taxon>
        <taxon>Strigamia</taxon>
    </lineage>
</organism>
<evidence type="ECO:0000313" key="3">
    <source>
        <dbReference type="Proteomes" id="UP000014500"/>
    </source>
</evidence>
<keyword evidence="1" id="KW-1133">Transmembrane helix</keyword>
<feature type="transmembrane region" description="Helical" evidence="1">
    <location>
        <begin position="311"/>
        <end position="331"/>
    </location>
</feature>
<reference evidence="3" key="1">
    <citation type="submission" date="2011-05" db="EMBL/GenBank/DDBJ databases">
        <authorList>
            <person name="Richards S.R."/>
            <person name="Qu J."/>
            <person name="Jiang H."/>
            <person name="Jhangiani S.N."/>
            <person name="Agravi P."/>
            <person name="Goodspeed R."/>
            <person name="Gross S."/>
            <person name="Mandapat C."/>
            <person name="Jackson L."/>
            <person name="Mathew T."/>
            <person name="Pu L."/>
            <person name="Thornton R."/>
            <person name="Saada N."/>
            <person name="Wilczek-Boney K.B."/>
            <person name="Lee S."/>
            <person name="Kovar C."/>
            <person name="Wu Y."/>
            <person name="Scherer S.E."/>
            <person name="Worley K.C."/>
            <person name="Muzny D.M."/>
            <person name="Gibbs R."/>
        </authorList>
    </citation>
    <scope>NUCLEOTIDE SEQUENCE</scope>
    <source>
        <strain evidence="3">Brora</strain>
    </source>
</reference>
<dbReference type="Proteomes" id="UP000014500">
    <property type="component" value="Unassembled WGS sequence"/>
</dbReference>
<dbReference type="PANTHER" id="PTHR33444:SF2">
    <property type="entry name" value="MARVEL DOMAIN-CONTAINING PROTEIN"/>
    <property type="match status" value="1"/>
</dbReference>
<dbReference type="EMBL" id="AFFK01018103">
    <property type="status" value="NOT_ANNOTATED_CDS"/>
    <property type="molecule type" value="Genomic_DNA"/>
</dbReference>
<feature type="transmembrane region" description="Helical" evidence="1">
    <location>
        <begin position="105"/>
        <end position="124"/>
    </location>
</feature>
<feature type="transmembrane region" description="Helical" evidence="1">
    <location>
        <begin position="169"/>
        <end position="187"/>
    </location>
</feature>
<feature type="transmembrane region" description="Helical" evidence="1">
    <location>
        <begin position="199"/>
        <end position="229"/>
    </location>
</feature>
<protein>
    <submittedName>
        <fullName evidence="2">Uncharacterized protein</fullName>
    </submittedName>
</protein>
<feature type="transmembrane region" description="Helical" evidence="1">
    <location>
        <begin position="136"/>
        <end position="157"/>
    </location>
</feature>
<proteinExistence type="predicted"/>
<evidence type="ECO:0000256" key="1">
    <source>
        <dbReference type="SAM" id="Phobius"/>
    </source>
</evidence>
<feature type="transmembrane region" description="Helical" evidence="1">
    <location>
        <begin position="76"/>
        <end position="98"/>
    </location>
</feature>
<keyword evidence="3" id="KW-1185">Reference proteome</keyword>
<dbReference type="EnsemblMetazoa" id="SMAR003000-RA">
    <property type="protein sequence ID" value="SMAR003000-PA"/>
    <property type="gene ID" value="SMAR003000"/>
</dbReference>
<feature type="transmembrane region" description="Helical" evidence="1">
    <location>
        <begin position="41"/>
        <end position="64"/>
    </location>
</feature>
<dbReference type="InterPro" id="IPR040350">
    <property type="entry name" value="TMEM272"/>
</dbReference>
<evidence type="ECO:0000313" key="2">
    <source>
        <dbReference type="EnsemblMetazoa" id="SMAR003000-PA"/>
    </source>
</evidence>
<accession>T1IPP7</accession>
<feature type="transmembrane region" description="Helical" evidence="1">
    <location>
        <begin position="241"/>
        <end position="258"/>
    </location>
</feature>
<name>T1IPP7_STRMM</name>
<dbReference type="PANTHER" id="PTHR33444">
    <property type="entry name" value="SI:DKEY-19B23.12-RELATED"/>
    <property type="match status" value="1"/>
</dbReference>
<sequence length="332" mass="37680">MTTPTPAATPKAPNKAVYFVARMILALQLDPREMTAVNRDCVNAVCSILFLSLSVSMILMGAIYINNCPAEPFIPIYMIVAGIIFILRLVIQFGKLLIENYKKEISIALVFVEILNFTGVIIGSMHLEQCPAEPHIPIYMIVTGILSLIQFQIQYSYQQLPEDRRDRRQSSPLGGLVDLFMFMWHFMEEELDSLFDKSYNYFGILGVIILLFMEYLIAVLQISSVFIGVTYAHECPAEKNIPVYMVGTGCFLLFRAILKSISCGRPRGFLRSCCEYLDIAEAFWMIFGADSNSIFEKKYSSQIWIQPKSQFFGIAIVIFSVFLMCIGLLYLD</sequence>
<reference evidence="2" key="2">
    <citation type="submission" date="2015-02" db="UniProtKB">
        <authorList>
            <consortium name="EnsemblMetazoa"/>
        </authorList>
    </citation>
    <scope>IDENTIFICATION</scope>
</reference>
<dbReference type="AlphaFoldDB" id="T1IPP7"/>
<keyword evidence="1" id="KW-0812">Transmembrane</keyword>
<dbReference type="HOGENOM" id="CLU_837634_0_0_1"/>
<dbReference type="OMA" id="CCEYLDI"/>